<dbReference type="AlphaFoldDB" id="A0AAV3YGJ5"/>
<keyword evidence="1" id="KW-0808">Transferase</keyword>
<comment type="caution">
    <text evidence="1">The sequence shown here is derived from an EMBL/GenBank/DDBJ whole genome shotgun (WGS) entry which is preliminary data.</text>
</comment>
<keyword evidence="2" id="KW-1185">Reference proteome</keyword>
<organism evidence="1 2">
    <name type="scientific">Plakobranchus ocellatus</name>
    <dbReference type="NCBI Taxonomy" id="259542"/>
    <lineage>
        <taxon>Eukaryota</taxon>
        <taxon>Metazoa</taxon>
        <taxon>Spiralia</taxon>
        <taxon>Lophotrochozoa</taxon>
        <taxon>Mollusca</taxon>
        <taxon>Gastropoda</taxon>
        <taxon>Heterobranchia</taxon>
        <taxon>Euthyneura</taxon>
        <taxon>Panpulmonata</taxon>
        <taxon>Sacoglossa</taxon>
        <taxon>Placobranchoidea</taxon>
        <taxon>Plakobranchidae</taxon>
        <taxon>Plakobranchus</taxon>
    </lineage>
</organism>
<dbReference type="EMBL" id="BLXT01000967">
    <property type="protein sequence ID" value="GFN81839.1"/>
    <property type="molecule type" value="Genomic_DNA"/>
</dbReference>
<sequence length="154" mass="17815">MREECKRTTENTKKTKTLTYKYTLLKSNGVCVQVCKTFFLATLGFNPENDWIITQLSQTANNEFPDHAHFSDNCGKHSHYKYIYGDVVSHIKTYHPTITQYRSAKASSRSYLPSDVILLSMYNDFKDKTNTDKSYSLFHKILKTTSVSLALLRH</sequence>
<gene>
    <name evidence="1" type="ORF">PoB_000834500</name>
</gene>
<reference evidence="1 2" key="1">
    <citation type="journal article" date="2021" name="Elife">
        <title>Chloroplast acquisition without the gene transfer in kleptoplastic sea slugs, Plakobranchus ocellatus.</title>
        <authorList>
            <person name="Maeda T."/>
            <person name="Takahashi S."/>
            <person name="Yoshida T."/>
            <person name="Shimamura S."/>
            <person name="Takaki Y."/>
            <person name="Nagai Y."/>
            <person name="Toyoda A."/>
            <person name="Suzuki Y."/>
            <person name="Arimoto A."/>
            <person name="Ishii H."/>
            <person name="Satoh N."/>
            <person name="Nishiyama T."/>
            <person name="Hasebe M."/>
            <person name="Maruyama T."/>
            <person name="Minagawa J."/>
            <person name="Obokata J."/>
            <person name="Shigenobu S."/>
        </authorList>
    </citation>
    <scope>NUCLEOTIDE SEQUENCE [LARGE SCALE GENOMIC DNA]</scope>
</reference>
<name>A0AAV3YGJ5_9GAST</name>
<dbReference type="Proteomes" id="UP000735302">
    <property type="component" value="Unassembled WGS sequence"/>
</dbReference>
<evidence type="ECO:0000313" key="1">
    <source>
        <dbReference type="EMBL" id="GFN81839.1"/>
    </source>
</evidence>
<protein>
    <submittedName>
        <fullName evidence="1">Cai-1 autoinducer sensor kinase/phosphatase cqss</fullName>
    </submittedName>
</protein>
<evidence type="ECO:0000313" key="2">
    <source>
        <dbReference type="Proteomes" id="UP000735302"/>
    </source>
</evidence>
<proteinExistence type="predicted"/>
<dbReference type="GO" id="GO:0016301">
    <property type="term" value="F:kinase activity"/>
    <property type="evidence" value="ECO:0007669"/>
    <property type="project" value="UniProtKB-KW"/>
</dbReference>
<accession>A0AAV3YGJ5</accession>
<keyword evidence="1" id="KW-0418">Kinase</keyword>